<dbReference type="OrthoDB" id="2417580at2759"/>
<proteinExistence type="predicted"/>
<evidence type="ECO:0000259" key="1">
    <source>
        <dbReference type="Pfam" id="PF22693"/>
    </source>
</evidence>
<organism evidence="3 4">
    <name type="scientific">Gigaspora margarita</name>
    <dbReference type="NCBI Taxonomy" id="4874"/>
    <lineage>
        <taxon>Eukaryota</taxon>
        <taxon>Fungi</taxon>
        <taxon>Fungi incertae sedis</taxon>
        <taxon>Mucoromycota</taxon>
        <taxon>Glomeromycotina</taxon>
        <taxon>Glomeromycetes</taxon>
        <taxon>Diversisporales</taxon>
        <taxon>Gigasporaceae</taxon>
        <taxon>Gigaspora</taxon>
    </lineage>
</organism>
<accession>A0A8H4AW35</accession>
<evidence type="ECO:0000313" key="3">
    <source>
        <dbReference type="EMBL" id="KAF0538643.1"/>
    </source>
</evidence>
<keyword evidence="4" id="KW-1185">Reference proteome</keyword>
<dbReference type="Proteomes" id="UP000439903">
    <property type="component" value="Unassembled WGS sequence"/>
</dbReference>
<dbReference type="EMBL" id="WTPW01000178">
    <property type="protein sequence ID" value="KAF0538643.1"/>
    <property type="molecule type" value="Genomic_DNA"/>
</dbReference>
<comment type="caution">
    <text evidence="3">The sequence shown here is derived from an EMBL/GenBank/DDBJ whole genome shotgun (WGS) entry which is preliminary data.</text>
</comment>
<sequence>MVEDKEFTFEIDGESFIKWFRPDAKLEDVREKLAEGRDGWEAEKILFKQSEIRICREDEIHYKLEEIQVRKSDKCVIYIENLIKKVKAHVDDKVFTLSLDPNDKLEKIRLTLLGKYAKLFSKEGINFNFRWESGRVVDECEEITNNLEEILINGNELRISILQESEITIYSNHSGNFEPSIYTLHKGMKLTEIRKKLENTWKEQCHFYMCPDCCFLNQEKSRILKSDEDKLILSQILLIDKNGLNVLNICREHDGNNYDLVKLMNKCGYGFITKNGSVEQAKYRAFTIVETPDQHIFQDKYEHNTFKCKNEFHELCERNFIKFGNTTTCILPWVSIFFGVNRETSFKKLEEYEKFTEYSYVKIRRVSINISKNNISVSREFIHEVKQALEETAQDKKVEKLKKIVEKYGYFYANSVYFGGVIIKKDEEKKYSNEHTKNKELGITAEISSQIIKVGAGSTSKIGQNIKTATGNTESGCTIKGGDFSKFNFDKFDDREDWINSLKDPKTWDIIEYHHIGSIFSLLEEDLQTKVLEALGKRILKAEVDEIKYQTDKERHIYELAEKLSDIPNIKDCQIFTTIIKVKIDKHIFSTCVSYDGSSDKPIIIINRAPSKKRPRRKFIPVRIGWIVVGYPTDTFDFDLSNQIVIESKKCEMKQYTINNDDFPHLNNLQFIKKYALATCVLDNMAITLQGNANISTISSSMSNTNRLNARDLKLVVGRKDVQYDSFLQDLKLFICVIYIKEKFYEQYFYEDKVKWKHMGIGKNSRTLYSETDQIDTNDRPTFINHLFDKAIPDDDCHGIINVAPNNLQYRILNKHSFGEDGSDISCFRIPPENEFRNIY</sequence>
<protein>
    <submittedName>
        <fullName evidence="3">Hsp70 family protein</fullName>
    </submittedName>
</protein>
<dbReference type="InterPro" id="IPR055854">
    <property type="entry name" value="DUF7431"/>
</dbReference>
<gene>
    <name evidence="3" type="ORF">F8M41_007597</name>
</gene>
<reference evidence="3 4" key="1">
    <citation type="journal article" date="2019" name="Environ. Microbiol.">
        <title>At the nexus of three kingdoms: the genome of the mycorrhizal fungus Gigaspora margarita provides insights into plant, endobacterial and fungal interactions.</title>
        <authorList>
            <person name="Venice F."/>
            <person name="Ghignone S."/>
            <person name="Salvioli di Fossalunga A."/>
            <person name="Amselem J."/>
            <person name="Novero M."/>
            <person name="Xianan X."/>
            <person name="Sedzielewska Toro K."/>
            <person name="Morin E."/>
            <person name="Lipzen A."/>
            <person name="Grigoriev I.V."/>
            <person name="Henrissat B."/>
            <person name="Martin F.M."/>
            <person name="Bonfante P."/>
        </authorList>
    </citation>
    <scope>NUCLEOTIDE SEQUENCE [LARGE SCALE GENOMIC DNA]</scope>
    <source>
        <strain evidence="3 4">BEG34</strain>
    </source>
</reference>
<evidence type="ECO:0000313" key="4">
    <source>
        <dbReference type="Proteomes" id="UP000439903"/>
    </source>
</evidence>
<dbReference type="InterPro" id="IPR054586">
    <property type="entry name" value="MACPF_1_fungal"/>
</dbReference>
<dbReference type="Pfam" id="PF24209">
    <property type="entry name" value="DUF7431"/>
    <property type="match status" value="1"/>
</dbReference>
<feature type="domain" description="MACPF-like" evidence="1">
    <location>
        <begin position="320"/>
        <end position="531"/>
    </location>
</feature>
<dbReference type="AlphaFoldDB" id="A0A8H4AW35"/>
<evidence type="ECO:0000259" key="2">
    <source>
        <dbReference type="Pfam" id="PF24209"/>
    </source>
</evidence>
<name>A0A8H4AW35_GIGMA</name>
<dbReference type="Pfam" id="PF22693">
    <property type="entry name" value="MACPF_1"/>
    <property type="match status" value="1"/>
</dbReference>
<feature type="domain" description="DUF7431" evidence="2">
    <location>
        <begin position="539"/>
        <end position="662"/>
    </location>
</feature>